<feature type="transmembrane region" description="Helical" evidence="1">
    <location>
        <begin position="62"/>
        <end position="88"/>
    </location>
</feature>
<feature type="transmembrane region" description="Helical" evidence="1">
    <location>
        <begin position="94"/>
        <end position="114"/>
    </location>
</feature>
<dbReference type="RefSeq" id="WP_381422374.1">
    <property type="nucleotide sequence ID" value="NZ_JBHSDH010000013.1"/>
</dbReference>
<evidence type="ECO:0000313" key="2">
    <source>
        <dbReference type="EMBL" id="MFC4292029.1"/>
    </source>
</evidence>
<organism evidence="2 3">
    <name type="scientific">Sphingorhabdus arenilitoris</name>
    <dbReference type="NCBI Taxonomy" id="1490041"/>
    <lineage>
        <taxon>Bacteria</taxon>
        <taxon>Pseudomonadati</taxon>
        <taxon>Pseudomonadota</taxon>
        <taxon>Alphaproteobacteria</taxon>
        <taxon>Sphingomonadales</taxon>
        <taxon>Sphingomonadaceae</taxon>
        <taxon>Sphingorhabdus</taxon>
    </lineage>
</organism>
<evidence type="ECO:0000313" key="3">
    <source>
        <dbReference type="Proteomes" id="UP001595887"/>
    </source>
</evidence>
<name>A0ABV8RFM0_9SPHN</name>
<keyword evidence="1" id="KW-0472">Membrane</keyword>
<dbReference type="EMBL" id="JBHSDH010000013">
    <property type="protein sequence ID" value="MFC4292029.1"/>
    <property type="molecule type" value="Genomic_DNA"/>
</dbReference>
<comment type="caution">
    <text evidence="2">The sequence shown here is derived from an EMBL/GenBank/DDBJ whole genome shotgun (WGS) entry which is preliminary data.</text>
</comment>
<dbReference type="Proteomes" id="UP001595887">
    <property type="component" value="Unassembled WGS sequence"/>
</dbReference>
<evidence type="ECO:0000256" key="1">
    <source>
        <dbReference type="SAM" id="Phobius"/>
    </source>
</evidence>
<gene>
    <name evidence="2" type="ORF">ACFOWX_06330</name>
</gene>
<dbReference type="InterPro" id="IPR009937">
    <property type="entry name" value="Phage_holin_3_6"/>
</dbReference>
<reference evidence="3" key="1">
    <citation type="journal article" date="2019" name="Int. J. Syst. Evol. Microbiol.">
        <title>The Global Catalogue of Microorganisms (GCM) 10K type strain sequencing project: providing services to taxonomists for standard genome sequencing and annotation.</title>
        <authorList>
            <consortium name="The Broad Institute Genomics Platform"/>
            <consortium name="The Broad Institute Genome Sequencing Center for Infectious Disease"/>
            <person name="Wu L."/>
            <person name="Ma J."/>
        </authorList>
    </citation>
    <scope>NUCLEOTIDE SEQUENCE [LARGE SCALE GENOMIC DNA]</scope>
    <source>
        <strain evidence="3">CECT 8531</strain>
    </source>
</reference>
<dbReference type="Pfam" id="PF07332">
    <property type="entry name" value="Phage_holin_3_6"/>
    <property type="match status" value="1"/>
</dbReference>
<protein>
    <submittedName>
        <fullName evidence="2">Phage holin family protein</fullName>
    </submittedName>
</protein>
<accession>A0ABV8RFM0</accession>
<proteinExistence type="predicted"/>
<keyword evidence="1" id="KW-0812">Transmembrane</keyword>
<keyword evidence="1" id="KW-1133">Transmembrane helix</keyword>
<keyword evidence="3" id="KW-1185">Reference proteome</keyword>
<sequence>MDGDPDQTHPLDIDDVQPNAADPSIKRDMEQLAHDVRQFASAEIDYYRARLNYSKSVAKRSALFFTISLIALLGGSIAFILGCLLILVSYAGPVVATLIVVGACVVVSIGAALIGRKQARKFKFPEIESEDDGSD</sequence>